<feature type="coiled-coil region" evidence="2">
    <location>
        <begin position="88"/>
        <end position="115"/>
    </location>
</feature>
<sequence length="300" mass="34683">MANYTCSFCNFKSNRKNDYTRHIQSKRHLEKVTQPTTIQVTSLDNRSTAQFTQKEFKCTNCDNIFTRSSSLLRHKKVCMETIIDSTKVSQLEKENERLQNELSKIGKQVETYEMMLKSFTSPQIINYFNYICTNYPNTPVLESQKSYINLLEAKTMTLIEVITMYHQSKNLINFIGDYIIKTYKKKEPSEQSFWSTDITRLTYIIREACKGNDDIWSYDKKGVKIKKIVIDPALKYIKDSLIDFCKENGASTDEPEFSQLKAALEIIPTINSGSLADDILKYIAPEFTITHGDNKAIVKV</sequence>
<dbReference type="PROSITE" id="PS50157">
    <property type="entry name" value="ZINC_FINGER_C2H2_2"/>
    <property type="match status" value="1"/>
</dbReference>
<reference evidence="4" key="1">
    <citation type="journal article" date="2017" name="Science">
        <title>Giant viruses with an expanded complement of translation system components.</title>
        <authorList>
            <person name="Schulz F."/>
            <person name="Yutin N."/>
            <person name="Ivanova N.N."/>
            <person name="Ortega D.R."/>
            <person name="Lee T.K."/>
            <person name="Vierheilig J."/>
            <person name="Daims H."/>
            <person name="Horn M."/>
            <person name="Wagner M."/>
            <person name="Jensen G.J."/>
            <person name="Kyrpides N.C."/>
            <person name="Koonin E.V."/>
            <person name="Woyke T."/>
        </authorList>
    </citation>
    <scope>NUCLEOTIDE SEQUENCE</scope>
    <source>
        <strain evidence="4">ILV1</strain>
    </source>
</reference>
<dbReference type="GO" id="GO:0008270">
    <property type="term" value="F:zinc ion binding"/>
    <property type="evidence" value="ECO:0007669"/>
    <property type="project" value="UniProtKB-KW"/>
</dbReference>
<evidence type="ECO:0000259" key="3">
    <source>
        <dbReference type="PROSITE" id="PS50157"/>
    </source>
</evidence>
<protein>
    <recommendedName>
        <fullName evidence="3">C2H2-type domain-containing protein</fullName>
    </recommendedName>
</protein>
<dbReference type="EMBL" id="KY684085">
    <property type="protein sequence ID" value="ARF09474.1"/>
    <property type="molecule type" value="Genomic_DNA"/>
</dbReference>
<keyword evidence="2" id="KW-0175">Coiled coil</keyword>
<organism evidence="4">
    <name type="scientific">Indivirus ILV1</name>
    <dbReference type="NCBI Taxonomy" id="1977633"/>
    <lineage>
        <taxon>Viruses</taxon>
        <taxon>Varidnaviria</taxon>
        <taxon>Bamfordvirae</taxon>
        <taxon>Nucleocytoviricota</taxon>
        <taxon>Megaviricetes</taxon>
        <taxon>Imitervirales</taxon>
        <taxon>Mimiviridae</taxon>
        <taxon>Klosneuvirinae</taxon>
        <taxon>Indivirus</taxon>
    </lineage>
</organism>
<proteinExistence type="predicted"/>
<dbReference type="SUPFAM" id="SSF57667">
    <property type="entry name" value="beta-beta-alpha zinc fingers"/>
    <property type="match status" value="1"/>
</dbReference>
<name>A0A1V0SCW4_9VIRU</name>
<keyword evidence="1" id="KW-0863">Zinc-finger</keyword>
<evidence type="ECO:0000256" key="1">
    <source>
        <dbReference type="PROSITE-ProRule" id="PRU00042"/>
    </source>
</evidence>
<accession>A0A1V0SCW4</accession>
<dbReference type="Gene3D" id="3.30.160.60">
    <property type="entry name" value="Classic Zinc Finger"/>
    <property type="match status" value="1"/>
</dbReference>
<dbReference type="InterPro" id="IPR013087">
    <property type="entry name" value="Znf_C2H2_type"/>
</dbReference>
<gene>
    <name evidence="4" type="ORF">Indivirus_1_97</name>
</gene>
<evidence type="ECO:0000313" key="4">
    <source>
        <dbReference type="EMBL" id="ARF09474.1"/>
    </source>
</evidence>
<evidence type="ECO:0000256" key="2">
    <source>
        <dbReference type="SAM" id="Coils"/>
    </source>
</evidence>
<feature type="domain" description="C2H2-type" evidence="3">
    <location>
        <begin position="56"/>
        <end position="77"/>
    </location>
</feature>
<dbReference type="InterPro" id="IPR036236">
    <property type="entry name" value="Znf_C2H2_sf"/>
</dbReference>
<dbReference type="Pfam" id="PF00096">
    <property type="entry name" value="zf-C2H2"/>
    <property type="match status" value="1"/>
</dbReference>
<dbReference type="SMART" id="SM00355">
    <property type="entry name" value="ZnF_C2H2"/>
    <property type="match status" value="2"/>
</dbReference>
<keyword evidence="1" id="KW-0479">Metal-binding</keyword>
<keyword evidence="1" id="KW-0862">Zinc</keyword>